<evidence type="ECO:0000256" key="1">
    <source>
        <dbReference type="ARBA" id="ARBA00023015"/>
    </source>
</evidence>
<dbReference type="InterPro" id="IPR036388">
    <property type="entry name" value="WH-like_DNA-bd_sf"/>
</dbReference>
<dbReference type="PROSITE" id="PS00622">
    <property type="entry name" value="HTH_LUXR_1"/>
    <property type="match status" value="1"/>
</dbReference>
<proteinExistence type="predicted"/>
<dbReference type="GO" id="GO:0003677">
    <property type="term" value="F:DNA binding"/>
    <property type="evidence" value="ECO:0007669"/>
    <property type="project" value="UniProtKB-KW"/>
</dbReference>
<keyword evidence="1" id="KW-0805">Transcription regulation</keyword>
<dbReference type="SUPFAM" id="SSF46894">
    <property type="entry name" value="C-terminal effector domain of the bipartite response regulators"/>
    <property type="match status" value="1"/>
</dbReference>
<keyword evidence="3" id="KW-0804">Transcription</keyword>
<dbReference type="InterPro" id="IPR027417">
    <property type="entry name" value="P-loop_NTPase"/>
</dbReference>
<dbReference type="EMBL" id="SHKL01000001">
    <property type="protein sequence ID" value="RZT84329.1"/>
    <property type="molecule type" value="Genomic_DNA"/>
</dbReference>
<feature type="domain" description="HTH luxR-type" evidence="4">
    <location>
        <begin position="831"/>
        <end position="896"/>
    </location>
</feature>
<evidence type="ECO:0000313" key="5">
    <source>
        <dbReference type="EMBL" id="RZT84329.1"/>
    </source>
</evidence>
<dbReference type="RefSeq" id="WP_130288942.1">
    <property type="nucleotide sequence ID" value="NZ_SHKL01000001.1"/>
</dbReference>
<keyword evidence="6" id="KW-1185">Reference proteome</keyword>
<dbReference type="Proteomes" id="UP000291591">
    <property type="component" value="Unassembled WGS sequence"/>
</dbReference>
<protein>
    <submittedName>
        <fullName evidence="5">Regulatory LuxR family protein</fullName>
    </submittedName>
</protein>
<keyword evidence="2" id="KW-0238">DNA-binding</keyword>
<dbReference type="PANTHER" id="PTHR44688:SF16">
    <property type="entry name" value="DNA-BINDING TRANSCRIPTIONAL ACTIVATOR DEVR_DOSR"/>
    <property type="match status" value="1"/>
</dbReference>
<reference evidence="5 6" key="1">
    <citation type="submission" date="2019-02" db="EMBL/GenBank/DDBJ databases">
        <title>Sequencing the genomes of 1000 actinobacteria strains.</title>
        <authorList>
            <person name="Klenk H.-P."/>
        </authorList>
    </citation>
    <scope>NUCLEOTIDE SEQUENCE [LARGE SCALE GENOMIC DNA]</scope>
    <source>
        <strain evidence="5 6">DSM 45779</strain>
    </source>
</reference>
<dbReference type="Pfam" id="PF13191">
    <property type="entry name" value="AAA_16"/>
    <property type="match status" value="1"/>
</dbReference>
<name>A0A4Q7UW72_PSEST</name>
<evidence type="ECO:0000259" key="4">
    <source>
        <dbReference type="PROSITE" id="PS50043"/>
    </source>
</evidence>
<dbReference type="SMART" id="SM00421">
    <property type="entry name" value="HTH_LUXR"/>
    <property type="match status" value="1"/>
</dbReference>
<dbReference type="AlphaFoldDB" id="A0A4Q7UW72"/>
<dbReference type="InterPro" id="IPR000792">
    <property type="entry name" value="Tscrpt_reg_LuxR_C"/>
</dbReference>
<dbReference type="Pfam" id="PF00196">
    <property type="entry name" value="GerE"/>
    <property type="match status" value="1"/>
</dbReference>
<dbReference type="OrthoDB" id="3197423at2"/>
<evidence type="ECO:0000256" key="3">
    <source>
        <dbReference type="ARBA" id="ARBA00023163"/>
    </source>
</evidence>
<dbReference type="PANTHER" id="PTHR44688">
    <property type="entry name" value="DNA-BINDING TRANSCRIPTIONAL ACTIVATOR DEVR_DOSR"/>
    <property type="match status" value="1"/>
</dbReference>
<dbReference type="PRINTS" id="PR00038">
    <property type="entry name" value="HTHLUXR"/>
</dbReference>
<dbReference type="CDD" id="cd06170">
    <property type="entry name" value="LuxR_C_like"/>
    <property type="match status" value="1"/>
</dbReference>
<accession>A0A4Q7UW72</accession>
<dbReference type="PROSITE" id="PS50043">
    <property type="entry name" value="HTH_LUXR_2"/>
    <property type="match status" value="1"/>
</dbReference>
<organism evidence="5 6">
    <name type="scientific">Pseudonocardia sediminis</name>
    <dbReference type="NCBI Taxonomy" id="1397368"/>
    <lineage>
        <taxon>Bacteria</taxon>
        <taxon>Bacillati</taxon>
        <taxon>Actinomycetota</taxon>
        <taxon>Actinomycetes</taxon>
        <taxon>Pseudonocardiales</taxon>
        <taxon>Pseudonocardiaceae</taxon>
        <taxon>Pseudonocardia</taxon>
    </lineage>
</organism>
<dbReference type="Gene3D" id="1.10.10.10">
    <property type="entry name" value="Winged helix-like DNA-binding domain superfamily/Winged helix DNA-binding domain"/>
    <property type="match status" value="1"/>
</dbReference>
<dbReference type="InterPro" id="IPR016032">
    <property type="entry name" value="Sig_transdc_resp-reg_C-effctor"/>
</dbReference>
<evidence type="ECO:0000256" key="2">
    <source>
        <dbReference type="ARBA" id="ARBA00023125"/>
    </source>
</evidence>
<evidence type="ECO:0000313" key="6">
    <source>
        <dbReference type="Proteomes" id="UP000291591"/>
    </source>
</evidence>
<comment type="caution">
    <text evidence="5">The sequence shown here is derived from an EMBL/GenBank/DDBJ whole genome shotgun (WGS) entry which is preliminary data.</text>
</comment>
<dbReference type="SUPFAM" id="SSF52540">
    <property type="entry name" value="P-loop containing nucleoside triphosphate hydrolases"/>
    <property type="match status" value="1"/>
</dbReference>
<dbReference type="GO" id="GO:0006355">
    <property type="term" value="P:regulation of DNA-templated transcription"/>
    <property type="evidence" value="ECO:0007669"/>
    <property type="project" value="InterPro"/>
</dbReference>
<gene>
    <name evidence="5" type="ORF">EV383_1167</name>
</gene>
<dbReference type="InterPro" id="IPR041664">
    <property type="entry name" value="AAA_16"/>
</dbReference>
<dbReference type="Gene3D" id="3.40.50.300">
    <property type="entry name" value="P-loop containing nucleotide triphosphate hydrolases"/>
    <property type="match status" value="1"/>
</dbReference>
<sequence>MTGGWPLVGRSATLRAIVATARSGRRTGAVLVGPPGVGRTRLARAALAAVCGAEAPRTGAGARGSGGGAPARWAPCWVMAGSSTASIPLGAMAHLFPDLDPVGSPTARLLREARHRLLAHAGDARLVLAVDDAHVLDETSAILLQQLAVSGDAFVIVTVPSGVVVPSPVFALWKEGLTERIDIAELDRGQSDRLVVHALCDDEPGTIVDGGALAHLWRLARGNPLFLRELVDGGRAGGALRRVGAVWRWEGPFPGTPRLVEMVAAQTGVLDDAEQDLMRVLAFGQPLDSEVAADLFDPDALASAESRGLLASSRVGNRVDLHLAHPLHTEILRGRVTPLQEREIYRRLSEAVVSGGGLRDEDRWRTVSWQVAQGLPTDPRELLRAATELRARHPELAGRLLAAAVEQNGDAPGRLALAGGLIRLGHVEQAESVLAELDARAGAGEPGAAGVRLDAAVVRVHNLYWGLRAFGRVDEVLRAIPGTGPDEGDGDEPAALTVLRAFRALLGGQPVEAARIVAPVADDDTAGLPALAVAAMASAKSGRYGATVGYAKRADPMAPGLEDGGWLRFQVLAAWWYALVQSGDLDAADALALPCHRAAVDRELDRYSALFATWLGIVAGRRGRVATASHWLLEAAAAVPADGFSFTMPLVGELAVAMASSGRVARAKAVLAEGERVPGDMLLTGWAHPARVFVAGIEGRTSHAATIALAAADGAETHGHRLQALHTAVRAGLTGEVTDRLTVLAADAEGPLERAYGAHAAALAGTDADGLDRVAVRFADLGFVLLAAEAAAQAAHAHRAAGRTGSSAASASRARAWAQDCEGAHTPALGLLEGSSDLTPREHEIAALAATGMTSKAIAGELVVSVRTVDNVLRSVYAKLGVSGRGDLTQVAGIRPGA</sequence>